<evidence type="ECO:0000256" key="10">
    <source>
        <dbReference type="ARBA" id="ARBA00023242"/>
    </source>
</evidence>
<evidence type="ECO:0000256" key="11">
    <source>
        <dbReference type="ARBA" id="ARBA00025581"/>
    </source>
</evidence>
<dbReference type="InterPro" id="IPR002853">
    <property type="entry name" value="TFIIE_asu"/>
</dbReference>
<dbReference type="PANTHER" id="PTHR13097:SF7">
    <property type="entry name" value="GENERAL TRANSCRIPTION FACTOR IIE SUBUNIT 1"/>
    <property type="match status" value="1"/>
</dbReference>
<organism evidence="17 18">
    <name type="scientific">Littorina saxatilis</name>
    <dbReference type="NCBI Taxonomy" id="31220"/>
    <lineage>
        <taxon>Eukaryota</taxon>
        <taxon>Metazoa</taxon>
        <taxon>Spiralia</taxon>
        <taxon>Lophotrochozoa</taxon>
        <taxon>Mollusca</taxon>
        <taxon>Gastropoda</taxon>
        <taxon>Caenogastropoda</taxon>
        <taxon>Littorinimorpha</taxon>
        <taxon>Littorinoidea</taxon>
        <taxon>Littorinidae</taxon>
        <taxon>Littorina</taxon>
    </lineage>
</organism>
<evidence type="ECO:0000313" key="17">
    <source>
        <dbReference type="EMBL" id="KAK7108235.1"/>
    </source>
</evidence>
<evidence type="ECO:0000256" key="14">
    <source>
        <dbReference type="ARBA" id="ARBA00080958"/>
    </source>
</evidence>
<evidence type="ECO:0000256" key="13">
    <source>
        <dbReference type="ARBA" id="ARBA00073913"/>
    </source>
</evidence>
<evidence type="ECO:0000256" key="12">
    <source>
        <dbReference type="ARBA" id="ARBA00065242"/>
    </source>
</evidence>
<evidence type="ECO:0000256" key="8">
    <source>
        <dbReference type="ARBA" id="ARBA00023015"/>
    </source>
</evidence>
<dbReference type="Proteomes" id="UP001374579">
    <property type="component" value="Unassembled WGS sequence"/>
</dbReference>
<feature type="domain" description="HTH TFE/IIEalpha-type" evidence="16">
    <location>
        <begin position="13"/>
        <end position="103"/>
    </location>
</feature>
<proteinExistence type="inferred from homology"/>
<dbReference type="InterPro" id="IPR013083">
    <property type="entry name" value="Znf_RING/FYVE/PHD"/>
</dbReference>
<name>A0AAN9BR77_9CAEN</name>
<reference evidence="17 18" key="1">
    <citation type="submission" date="2024-02" db="EMBL/GenBank/DDBJ databases">
        <title>Chromosome-scale genome assembly of the rough periwinkle Littorina saxatilis.</title>
        <authorList>
            <person name="De Jode A."/>
            <person name="Faria R."/>
            <person name="Formenti G."/>
            <person name="Sims Y."/>
            <person name="Smith T.P."/>
            <person name="Tracey A."/>
            <person name="Wood J.M.D."/>
            <person name="Zagrodzka Z.B."/>
            <person name="Johannesson K."/>
            <person name="Butlin R.K."/>
            <person name="Leder E.H."/>
        </authorList>
    </citation>
    <scope>NUCLEOTIDE SEQUENCE [LARGE SCALE GENOMIC DNA]</scope>
    <source>
        <strain evidence="17">Snail1</strain>
        <tissue evidence="17">Muscle</tissue>
    </source>
</reference>
<keyword evidence="4" id="KW-0479">Metal-binding</keyword>
<keyword evidence="8" id="KW-0805">Transcription regulation</keyword>
<evidence type="ECO:0000256" key="5">
    <source>
        <dbReference type="ARBA" id="ARBA00022771"/>
    </source>
</evidence>
<dbReference type="GO" id="GO:0008270">
    <property type="term" value="F:zinc ion binding"/>
    <property type="evidence" value="ECO:0007669"/>
    <property type="project" value="UniProtKB-KW"/>
</dbReference>
<dbReference type="FunFam" id="3.30.40.10:FF:000087">
    <property type="entry name" value="General transcription factor IIE subunit 1"/>
    <property type="match status" value="1"/>
</dbReference>
<feature type="compositionally biased region" description="Acidic residues" evidence="15">
    <location>
        <begin position="349"/>
        <end position="361"/>
    </location>
</feature>
<dbReference type="AlphaFoldDB" id="A0AAN9BR77"/>
<evidence type="ECO:0000256" key="15">
    <source>
        <dbReference type="SAM" id="MobiDB-lite"/>
    </source>
</evidence>
<keyword evidence="7" id="KW-0007">Acetylation</keyword>
<comment type="subunit">
    <text evidence="12">Tetramer of two alpha and two beta chains. Interacts with TAF6/TAFII80. Interacts with ATF7IP. Interacts with SND1. Part of TBP-based Pol II pre-initiation complex (PIC), in which Pol II core assembles with general transcription factors and other specific initiation factors including GTF2E1, GTF2E2, GTF2F1, GTF2F2, TCEA1, ERCC2, ERCC3, GTF2H2, GTF2H3, GTF2H4, GTF2H5, GTF2A1, GTF2A2, GTF2B and TBP; this large multi-subunit PIC complex mediates DNA unwinding and targets Pol II core to the transcription start site where the first phosphodiester bond forms.</text>
</comment>
<accession>A0AAN9BR77</accession>
<dbReference type="InterPro" id="IPR024550">
    <property type="entry name" value="TFIIEa/SarR/Rpc3_HTH_dom"/>
</dbReference>
<evidence type="ECO:0000259" key="16">
    <source>
        <dbReference type="PROSITE" id="PS51344"/>
    </source>
</evidence>
<comment type="subcellular location">
    <subcellularLocation>
        <location evidence="1">Nucleus</location>
    </subcellularLocation>
</comment>
<comment type="similarity">
    <text evidence="2">Belongs to the TFIIE alpha subunit family.</text>
</comment>
<keyword evidence="6" id="KW-0862">Zinc</keyword>
<protein>
    <recommendedName>
        <fullName evidence="13">General transcription factor IIE subunit 1</fullName>
    </recommendedName>
    <alternativeName>
        <fullName evidence="14">Transcription initiation factor IIE subunit alpha</fullName>
    </alternativeName>
</protein>
<feature type="region of interest" description="Disordered" evidence="15">
    <location>
        <begin position="318"/>
        <end position="371"/>
    </location>
</feature>
<dbReference type="EMBL" id="JBAMIC010000004">
    <property type="protein sequence ID" value="KAK7108235.1"/>
    <property type="molecule type" value="Genomic_DNA"/>
</dbReference>
<dbReference type="GO" id="GO:0006367">
    <property type="term" value="P:transcription initiation at RNA polymerase II promoter"/>
    <property type="evidence" value="ECO:0007669"/>
    <property type="project" value="InterPro"/>
</dbReference>
<comment type="function">
    <text evidence="11">Recruits TFIIH to the initiation complex and stimulates the RNA polymerase II C-terminal domain kinase and DNA-dependent ATPase activities of TFIIH. Both TFIIH and TFIIE are required for promoter clearance by RNA polymerase.</text>
</comment>
<dbReference type="Pfam" id="PF11521">
    <property type="entry name" value="TFIIE-A_C"/>
    <property type="match status" value="1"/>
</dbReference>
<evidence type="ECO:0000256" key="6">
    <source>
        <dbReference type="ARBA" id="ARBA00022833"/>
    </source>
</evidence>
<keyword evidence="10" id="KW-0539">Nucleus</keyword>
<evidence type="ECO:0000256" key="2">
    <source>
        <dbReference type="ARBA" id="ARBA00008947"/>
    </source>
</evidence>
<keyword evidence="3" id="KW-0597">Phosphoprotein</keyword>
<dbReference type="GO" id="GO:0005673">
    <property type="term" value="C:transcription factor TFIIE complex"/>
    <property type="evidence" value="ECO:0007669"/>
    <property type="project" value="TreeGrafter"/>
</dbReference>
<keyword evidence="9" id="KW-0804">Transcription</keyword>
<comment type="caution">
    <text evidence="17">The sequence shown here is derived from an EMBL/GenBank/DDBJ whole genome shotgun (WGS) entry which is preliminary data.</text>
</comment>
<evidence type="ECO:0000256" key="1">
    <source>
        <dbReference type="ARBA" id="ARBA00004123"/>
    </source>
</evidence>
<dbReference type="SUPFAM" id="SSF57783">
    <property type="entry name" value="Zinc beta-ribbon"/>
    <property type="match status" value="1"/>
</dbReference>
<dbReference type="PANTHER" id="PTHR13097">
    <property type="entry name" value="TRANSCRIPTION INITIATION FACTOR IIE, ALPHA SUBUNIT"/>
    <property type="match status" value="1"/>
</dbReference>
<dbReference type="InterPro" id="IPR039997">
    <property type="entry name" value="TFE"/>
</dbReference>
<gene>
    <name evidence="17" type="ORF">V1264_016008</name>
</gene>
<evidence type="ECO:0000313" key="18">
    <source>
        <dbReference type="Proteomes" id="UP001374579"/>
    </source>
</evidence>
<keyword evidence="5" id="KW-0863">Zinc-finger</keyword>
<dbReference type="SMART" id="SM00531">
    <property type="entry name" value="TFIIE"/>
    <property type="match status" value="1"/>
</dbReference>
<evidence type="ECO:0000256" key="9">
    <source>
        <dbReference type="ARBA" id="ARBA00023163"/>
    </source>
</evidence>
<dbReference type="InterPro" id="IPR021600">
    <property type="entry name" value="TFIIE_asu_C"/>
</dbReference>
<sequence length="406" mass="45570">MDADVLTEVPLVLKKLVRMIARGFYSMEHALIVDMLVRHPCIKEDDLSELLRYEKRHLRSLLNTLKAEKFLKSRMRVETDAEGKSTRHSYYFISYNIYVNVVKYKLDHIRKKIETEERNTSSRSSFKCPDCGKTFTDFEVGQLLDCATQQLLCTLCQAEVVEDESSLPQKDARTSLAKFNEQIQPIFNLLQECEDIKLAPALLEPEPTDIRKFTRQGQAQVKPRPDADTMVWSGASTKDLGFGYSESSVTITMGEDDGASAPEKKEVPIWMQKSTVEGVPMLDGGDTLMGAAKEASTSRAGAGALNSEDIMQTLLVHEPKAGSSRLPDQESSDESDREVESVSGVAGGDVEEMESDDDEDAAPTITIGDRRLPYHDVTEDMVATMTPAEKEEYIRIGQEMYENYYE</sequence>
<dbReference type="InterPro" id="IPR017919">
    <property type="entry name" value="TFIIE/TFIIEa_HTH"/>
</dbReference>
<evidence type="ECO:0000256" key="3">
    <source>
        <dbReference type="ARBA" id="ARBA00022553"/>
    </source>
</evidence>
<evidence type="ECO:0000256" key="7">
    <source>
        <dbReference type="ARBA" id="ARBA00022990"/>
    </source>
</evidence>
<dbReference type="PROSITE" id="PS51344">
    <property type="entry name" value="HTH_TFE_IIE"/>
    <property type="match status" value="1"/>
</dbReference>
<keyword evidence="18" id="KW-1185">Reference proteome</keyword>
<dbReference type="Pfam" id="PF02002">
    <property type="entry name" value="TFIIE_alpha"/>
    <property type="match status" value="1"/>
</dbReference>
<evidence type="ECO:0000256" key="4">
    <source>
        <dbReference type="ARBA" id="ARBA00022723"/>
    </source>
</evidence>
<dbReference type="Gene3D" id="6.10.140.1250">
    <property type="match status" value="1"/>
</dbReference>
<dbReference type="Gene3D" id="3.30.40.10">
    <property type="entry name" value="Zinc/RING finger domain, C3HC4 (zinc finger)"/>
    <property type="match status" value="1"/>
</dbReference>